<reference evidence="1" key="2">
    <citation type="journal article" date="2015" name="Fish Shellfish Immunol.">
        <title>Early steps in the European eel (Anguilla anguilla)-Vibrio vulnificus interaction in the gills: Role of the RtxA13 toxin.</title>
        <authorList>
            <person name="Callol A."/>
            <person name="Pajuelo D."/>
            <person name="Ebbesson L."/>
            <person name="Teles M."/>
            <person name="MacKenzie S."/>
            <person name="Amaro C."/>
        </authorList>
    </citation>
    <scope>NUCLEOTIDE SEQUENCE</scope>
</reference>
<proteinExistence type="predicted"/>
<organism evidence="1">
    <name type="scientific">Anguilla anguilla</name>
    <name type="common">European freshwater eel</name>
    <name type="synonym">Muraena anguilla</name>
    <dbReference type="NCBI Taxonomy" id="7936"/>
    <lineage>
        <taxon>Eukaryota</taxon>
        <taxon>Metazoa</taxon>
        <taxon>Chordata</taxon>
        <taxon>Craniata</taxon>
        <taxon>Vertebrata</taxon>
        <taxon>Euteleostomi</taxon>
        <taxon>Actinopterygii</taxon>
        <taxon>Neopterygii</taxon>
        <taxon>Teleostei</taxon>
        <taxon>Anguilliformes</taxon>
        <taxon>Anguillidae</taxon>
        <taxon>Anguilla</taxon>
    </lineage>
</organism>
<accession>A0A0E9TT89</accession>
<protein>
    <submittedName>
        <fullName evidence="1">Uncharacterized protein</fullName>
    </submittedName>
</protein>
<dbReference type="EMBL" id="GBXM01051673">
    <property type="protein sequence ID" value="JAH56904.1"/>
    <property type="molecule type" value="Transcribed_RNA"/>
</dbReference>
<dbReference type="AlphaFoldDB" id="A0A0E9TT89"/>
<evidence type="ECO:0000313" key="1">
    <source>
        <dbReference type="EMBL" id="JAH56904.1"/>
    </source>
</evidence>
<name>A0A0E9TT89_ANGAN</name>
<sequence>MEVAVLSVQGSALLALLKNAFNIAYPC</sequence>
<reference evidence="1" key="1">
    <citation type="submission" date="2014-11" db="EMBL/GenBank/DDBJ databases">
        <authorList>
            <person name="Amaro Gonzalez C."/>
        </authorList>
    </citation>
    <scope>NUCLEOTIDE SEQUENCE</scope>
</reference>